<keyword evidence="2" id="KW-0540">Nuclease</keyword>
<keyword evidence="1" id="KW-0175">Coiled coil</keyword>
<keyword evidence="2" id="KW-0269">Exonuclease</keyword>
<evidence type="ECO:0000313" key="3">
    <source>
        <dbReference type="Proteomes" id="UP001437386"/>
    </source>
</evidence>
<evidence type="ECO:0000313" key="2">
    <source>
        <dbReference type="EMBL" id="XAG95876.1"/>
    </source>
</evidence>
<proteinExistence type="predicted"/>
<name>A0AAX4Q456_9CAUD</name>
<feature type="coiled-coil region" evidence="1">
    <location>
        <begin position="241"/>
        <end position="272"/>
    </location>
</feature>
<reference evidence="2 3" key="1">
    <citation type="submission" date="2024-04" db="EMBL/GenBank/DDBJ databases">
        <authorList>
            <person name="Wojcicki M."/>
            <person name="Srednicka P."/>
            <person name="Shymialevich D."/>
            <person name="Sokolowska B."/>
        </authorList>
    </citation>
    <scope>NUCLEOTIDE SEQUENCE [LARGE SCALE GENOMIC DNA]</scope>
</reference>
<evidence type="ECO:0000256" key="1">
    <source>
        <dbReference type="SAM" id="Coils"/>
    </source>
</evidence>
<organism evidence="2 3">
    <name type="scientific">Enterobacter phage KKP_3711</name>
    <dbReference type="NCBI Taxonomy" id="3109398"/>
    <lineage>
        <taxon>Viruses</taxon>
        <taxon>Duplodnaviria</taxon>
        <taxon>Heunggongvirae</taxon>
        <taxon>Uroviricota</taxon>
        <taxon>Caudoviricetes</taxon>
        <taxon>Demerecviridae</taxon>
        <taxon>Markadamsvirinae</taxon>
    </lineage>
</organism>
<sequence>MSVIKIKRMEFAGILSYASHTSIDFEKHPVTQLIGENGAGKSSIATILEECLYNKNSRGIKKEALFNWNLDKKEYSISVYFSKDDVEYEVHKTVKSTAKMILKKESEDISGHTATQTYKLLEDIIGCDFTTFTKLIYQSVGSSLDFLRSTDANRKQFLTTLLAQEQYKQIAEEIKADAKEFKSELDTESGKLQAIQKIITNASKAGSPMDVLAIPSFEYSEEEILEKISGYKAKVVLVDEIEAKIRKRDAHNAKIEKQRKDLDNKVQAAEQTFKPFENLPCAPEDKSVELQSVTRELAIVSAEATAVKKRYKSFKAQAEVCNCPTCGKPMDVSEAQHAASIAAKEYQPLFDRRSKLEEVQAELSKAQELYTNYTLSKNSLEVARKNLADFNASELSVLDTNVYEIIDVSDARAEINRLQVQIRQQKVEIERITEHNMSAAVHNAKIQALQEQLDKANKDLSVIGSKIASLQNDLFDLEVLEKAFKDLVAYKLEYSVKAFEELINEYLSILTSGKFALGFELDATKLLVVIYNDGVRTTIESCSTGQQHRIQLSTLLAIRKLMSAISKVNINLLFLDEVISFLDTKGMNTLIELLLEEHELNSFLVSHGMTHPLTHVLNVVGDSEGNSMIKENG</sequence>
<dbReference type="PANTHER" id="PTHR32114:SF2">
    <property type="entry name" value="ABC TRANSPORTER ABCH.3"/>
    <property type="match status" value="1"/>
</dbReference>
<keyword evidence="2" id="KW-0378">Hydrolase</keyword>
<dbReference type="SUPFAM" id="SSF52540">
    <property type="entry name" value="P-loop containing nucleoside triphosphate hydrolases"/>
    <property type="match status" value="1"/>
</dbReference>
<feature type="coiled-coil region" evidence="1">
    <location>
        <begin position="408"/>
        <end position="466"/>
    </location>
</feature>
<dbReference type="GO" id="GO:0004527">
    <property type="term" value="F:exonuclease activity"/>
    <property type="evidence" value="ECO:0007669"/>
    <property type="project" value="UniProtKB-KW"/>
</dbReference>
<dbReference type="PANTHER" id="PTHR32114">
    <property type="entry name" value="ABC TRANSPORTER ABCH.3"/>
    <property type="match status" value="1"/>
</dbReference>
<accession>A0AAX4Q456</accession>
<dbReference type="Proteomes" id="UP001437386">
    <property type="component" value="Segment"/>
</dbReference>
<dbReference type="Gene3D" id="3.40.50.300">
    <property type="entry name" value="P-loop containing nucleotide triphosphate hydrolases"/>
    <property type="match status" value="2"/>
</dbReference>
<protein>
    <submittedName>
        <fullName evidence="2">Exonuclease subunit 2</fullName>
        <ecNumber evidence="2">3.1.11.-</ecNumber>
    </submittedName>
</protein>
<gene>
    <name evidence="2" type="ORF">U7154_000109</name>
</gene>
<dbReference type="GO" id="GO:0016887">
    <property type="term" value="F:ATP hydrolysis activity"/>
    <property type="evidence" value="ECO:0007669"/>
    <property type="project" value="InterPro"/>
</dbReference>
<dbReference type="EC" id="3.1.11.-" evidence="2"/>
<dbReference type="EMBL" id="PP579741">
    <property type="protein sequence ID" value="XAG95876.1"/>
    <property type="molecule type" value="Genomic_DNA"/>
</dbReference>
<dbReference type="GO" id="GO:0006302">
    <property type="term" value="P:double-strand break repair"/>
    <property type="evidence" value="ECO:0007669"/>
    <property type="project" value="InterPro"/>
</dbReference>
<keyword evidence="3" id="KW-1185">Reference proteome</keyword>
<dbReference type="InterPro" id="IPR027417">
    <property type="entry name" value="P-loop_NTPase"/>
</dbReference>